<name>A0A916ZI07_9SPHN</name>
<evidence type="ECO:0000313" key="2">
    <source>
        <dbReference type="Proteomes" id="UP000635071"/>
    </source>
</evidence>
<protein>
    <recommendedName>
        <fullName evidence="3">DUF2971 domain-containing protein</fullName>
    </recommendedName>
</protein>
<sequence length="130" mass="14774">MSHLDPKIIRDTLFIMFRVFAMCTKHPGFSEEREWRVFTSPSIEGGSRWLEYGIETIGGMPQPLAKLKLFDDEEAGVSGVAPKSLINRVIIGPCEYPLQVRAAMQQAMEHVNVEDANSKIWMSMIPLRHN</sequence>
<comment type="caution">
    <text evidence="1">The sequence shown here is derived from an EMBL/GenBank/DDBJ whole genome shotgun (WGS) entry which is preliminary data.</text>
</comment>
<keyword evidence="2" id="KW-1185">Reference proteome</keyword>
<proteinExistence type="predicted"/>
<dbReference type="AlphaFoldDB" id="A0A916ZI07"/>
<organism evidence="1 2">
    <name type="scientific">Sandarakinorhabdus glacialis</name>
    <dbReference type="NCBI Taxonomy" id="1614636"/>
    <lineage>
        <taxon>Bacteria</taxon>
        <taxon>Pseudomonadati</taxon>
        <taxon>Pseudomonadota</taxon>
        <taxon>Alphaproteobacteria</taxon>
        <taxon>Sphingomonadales</taxon>
        <taxon>Sphingosinicellaceae</taxon>
        <taxon>Sandarakinorhabdus</taxon>
    </lineage>
</organism>
<dbReference type="RefSeq" id="WP_188760943.1">
    <property type="nucleotide sequence ID" value="NZ_BMJM01000001.1"/>
</dbReference>
<gene>
    <name evidence="1" type="ORF">GCM10011529_00890</name>
</gene>
<reference evidence="1" key="2">
    <citation type="submission" date="2020-09" db="EMBL/GenBank/DDBJ databases">
        <authorList>
            <person name="Sun Q."/>
            <person name="Zhou Y."/>
        </authorList>
    </citation>
    <scope>NUCLEOTIDE SEQUENCE</scope>
    <source>
        <strain evidence="1">CGMCC 1.15519</strain>
    </source>
</reference>
<reference evidence="1" key="1">
    <citation type="journal article" date="2014" name="Int. J. Syst. Evol. Microbiol.">
        <title>Complete genome sequence of Corynebacterium casei LMG S-19264T (=DSM 44701T), isolated from a smear-ripened cheese.</title>
        <authorList>
            <consortium name="US DOE Joint Genome Institute (JGI-PGF)"/>
            <person name="Walter F."/>
            <person name="Albersmeier A."/>
            <person name="Kalinowski J."/>
            <person name="Ruckert C."/>
        </authorList>
    </citation>
    <scope>NUCLEOTIDE SEQUENCE</scope>
    <source>
        <strain evidence="1">CGMCC 1.15519</strain>
    </source>
</reference>
<dbReference type="Proteomes" id="UP000635071">
    <property type="component" value="Unassembled WGS sequence"/>
</dbReference>
<dbReference type="EMBL" id="BMJM01000001">
    <property type="protein sequence ID" value="GGD98645.1"/>
    <property type="molecule type" value="Genomic_DNA"/>
</dbReference>
<accession>A0A916ZI07</accession>
<evidence type="ECO:0008006" key="3">
    <source>
        <dbReference type="Google" id="ProtNLM"/>
    </source>
</evidence>
<evidence type="ECO:0000313" key="1">
    <source>
        <dbReference type="EMBL" id="GGD98645.1"/>
    </source>
</evidence>